<feature type="transmembrane region" description="Helical" evidence="1">
    <location>
        <begin position="12"/>
        <end position="38"/>
    </location>
</feature>
<organism evidence="2 3">
    <name type="scientific">Clostridium sardiniense</name>
    <name type="common">Clostridium absonum</name>
    <dbReference type="NCBI Taxonomy" id="29369"/>
    <lineage>
        <taxon>Bacteria</taxon>
        <taxon>Bacillati</taxon>
        <taxon>Bacillota</taxon>
        <taxon>Clostridia</taxon>
        <taxon>Eubacteriales</taxon>
        <taxon>Clostridiaceae</taxon>
        <taxon>Clostridium</taxon>
    </lineage>
</organism>
<dbReference type="RefSeq" id="WP_221858454.1">
    <property type="nucleotide sequence ID" value="NZ_JAIKTU010000001.1"/>
</dbReference>
<protein>
    <submittedName>
        <fullName evidence="2">Uncharacterized protein</fullName>
    </submittedName>
</protein>
<feature type="transmembrane region" description="Helical" evidence="1">
    <location>
        <begin position="44"/>
        <end position="68"/>
    </location>
</feature>
<comment type="caution">
    <text evidence="2">The sequence shown here is derived from an EMBL/GenBank/DDBJ whole genome shotgun (WGS) entry which is preliminary data.</text>
</comment>
<keyword evidence="3" id="KW-1185">Reference proteome</keyword>
<keyword evidence="1" id="KW-1133">Transmembrane helix</keyword>
<sequence length="77" mass="8548">MNSKDIKLLYSALGAFMLVLLQTTVFQNALMFLNLIGIPYLGDIALVLINMLSCVGVIVFIISSVKLIKNNIKFKNE</sequence>
<gene>
    <name evidence="2" type="ORF">K5V21_01215</name>
</gene>
<evidence type="ECO:0000313" key="3">
    <source>
        <dbReference type="Proteomes" id="UP001299068"/>
    </source>
</evidence>
<evidence type="ECO:0000256" key="1">
    <source>
        <dbReference type="SAM" id="Phobius"/>
    </source>
</evidence>
<proteinExistence type="predicted"/>
<reference evidence="2 3" key="1">
    <citation type="journal article" date="2021" name="Cell Host Microbe">
        <title>in vivo commensal control of Clostridioides difficile virulence.</title>
        <authorList>
            <person name="Girinathan B.P."/>
            <person name="Dibenedetto N."/>
            <person name="Worley J.N."/>
            <person name="Peltier J."/>
            <person name="Arrieta-Ortiz M.L."/>
            <person name="Rupa Christinal Immanuel S."/>
            <person name="Lavin R."/>
            <person name="Delaney M.L."/>
            <person name="Cummins C."/>
            <person name="Hoffmann M."/>
            <person name="Luo Y."/>
            <person name="Gonzalez-Escalona N."/>
            <person name="Allard M."/>
            <person name="Onderdonk A.B."/>
            <person name="Gerber G.K."/>
            <person name="Sonenshein A.L."/>
            <person name="Baliga N."/>
            <person name="Dupuy B."/>
            <person name="Bry L."/>
        </authorList>
    </citation>
    <scope>NUCLEOTIDE SEQUENCE [LARGE SCALE GENOMIC DNA]</scope>
    <source>
        <strain evidence="2 3">DSM 599</strain>
    </source>
</reference>
<dbReference type="EMBL" id="JAIKTU010000001">
    <property type="protein sequence ID" value="MBY0754064.1"/>
    <property type="molecule type" value="Genomic_DNA"/>
</dbReference>
<keyword evidence="1" id="KW-0812">Transmembrane</keyword>
<keyword evidence="1" id="KW-0472">Membrane</keyword>
<evidence type="ECO:0000313" key="2">
    <source>
        <dbReference type="EMBL" id="MBY0754064.1"/>
    </source>
</evidence>
<dbReference type="Proteomes" id="UP001299068">
    <property type="component" value="Unassembled WGS sequence"/>
</dbReference>
<accession>A0ABS7KTC6</accession>
<name>A0ABS7KTC6_CLOSR</name>